<protein>
    <submittedName>
        <fullName evidence="1">Uncharacterized protein</fullName>
    </submittedName>
</protein>
<dbReference type="Proteomes" id="UP001054945">
    <property type="component" value="Unassembled WGS sequence"/>
</dbReference>
<reference evidence="1 2" key="1">
    <citation type="submission" date="2021-06" db="EMBL/GenBank/DDBJ databases">
        <title>Caerostris extrusa draft genome.</title>
        <authorList>
            <person name="Kono N."/>
            <person name="Arakawa K."/>
        </authorList>
    </citation>
    <scope>NUCLEOTIDE SEQUENCE [LARGE SCALE GENOMIC DNA]</scope>
</reference>
<comment type="caution">
    <text evidence="1">The sequence shown here is derived from an EMBL/GenBank/DDBJ whole genome shotgun (WGS) entry which is preliminary data.</text>
</comment>
<keyword evidence="2" id="KW-1185">Reference proteome</keyword>
<gene>
    <name evidence="1" type="ORF">CEXT_82381</name>
</gene>
<organism evidence="1 2">
    <name type="scientific">Caerostris extrusa</name>
    <name type="common">Bark spider</name>
    <name type="synonym">Caerostris bankana</name>
    <dbReference type="NCBI Taxonomy" id="172846"/>
    <lineage>
        <taxon>Eukaryota</taxon>
        <taxon>Metazoa</taxon>
        <taxon>Ecdysozoa</taxon>
        <taxon>Arthropoda</taxon>
        <taxon>Chelicerata</taxon>
        <taxon>Arachnida</taxon>
        <taxon>Araneae</taxon>
        <taxon>Araneomorphae</taxon>
        <taxon>Entelegynae</taxon>
        <taxon>Araneoidea</taxon>
        <taxon>Araneidae</taxon>
        <taxon>Caerostris</taxon>
    </lineage>
</organism>
<accession>A0AAV4QL24</accession>
<name>A0AAV4QL24_CAEEX</name>
<sequence length="76" mass="8867">MVKSTHKGRTGGFCIQGDYDMLDDALKSDVTKQTQVRHQQFRLRPQVLFLLYTSAHFPNFPPHGVAMIDIDEWYRL</sequence>
<evidence type="ECO:0000313" key="1">
    <source>
        <dbReference type="EMBL" id="GIY08118.1"/>
    </source>
</evidence>
<proteinExistence type="predicted"/>
<dbReference type="EMBL" id="BPLR01006203">
    <property type="protein sequence ID" value="GIY08118.1"/>
    <property type="molecule type" value="Genomic_DNA"/>
</dbReference>
<dbReference type="AlphaFoldDB" id="A0AAV4QL24"/>
<evidence type="ECO:0000313" key="2">
    <source>
        <dbReference type="Proteomes" id="UP001054945"/>
    </source>
</evidence>